<sequence length="30" mass="3496">MLSSFEDWSTNKEGTNGQNKIVWVIIQTIR</sequence>
<organism evidence="1 2">
    <name type="scientific">Pelosinus fermentans B4</name>
    <dbReference type="NCBI Taxonomy" id="1149862"/>
    <lineage>
        <taxon>Bacteria</taxon>
        <taxon>Bacillati</taxon>
        <taxon>Bacillota</taxon>
        <taxon>Negativicutes</taxon>
        <taxon>Selenomonadales</taxon>
        <taxon>Sporomusaceae</taxon>
        <taxon>Pelosinus</taxon>
    </lineage>
</organism>
<dbReference type="AlphaFoldDB" id="I9LHU5"/>
<keyword evidence="2" id="KW-1185">Reference proteome</keyword>
<dbReference type="EMBL" id="AKVJ01000010">
    <property type="protein sequence ID" value="EIW20094.1"/>
    <property type="molecule type" value="Genomic_DNA"/>
</dbReference>
<protein>
    <submittedName>
        <fullName evidence="1">Uncharacterized protein</fullName>
    </submittedName>
</protein>
<accession>I9LHU5</accession>
<evidence type="ECO:0000313" key="1">
    <source>
        <dbReference type="EMBL" id="EIW20094.1"/>
    </source>
</evidence>
<gene>
    <name evidence="1" type="ORF">FB4_2526</name>
</gene>
<comment type="caution">
    <text evidence="1">The sequence shown here is derived from an EMBL/GenBank/DDBJ whole genome shotgun (WGS) entry which is preliminary data.</text>
</comment>
<name>I9LHU5_9FIRM</name>
<evidence type="ECO:0000313" key="2">
    <source>
        <dbReference type="Proteomes" id="UP000004324"/>
    </source>
</evidence>
<proteinExistence type="predicted"/>
<reference evidence="1 2" key="1">
    <citation type="journal article" date="2012" name="J. Bacteriol.">
        <title>Draft Genome Sequences for Two Metal-Reducing Pelosinus fermentans Strains Isolated from a Cr(VI)-Contaminated Site and for Type Strain R7.</title>
        <authorList>
            <person name="Brown S.D."/>
            <person name="Podar M."/>
            <person name="Klingeman D.M."/>
            <person name="Johnson C.M."/>
            <person name="Yang Z.K."/>
            <person name="Utturkar S.M."/>
            <person name="Land M.L."/>
            <person name="Mosher J.J."/>
            <person name="Hurt R.A.Jr."/>
            <person name="Phelps T.J."/>
            <person name="Palumbo A.V."/>
            <person name="Arkin A.P."/>
            <person name="Hazen T.C."/>
            <person name="Elias D.A."/>
        </authorList>
    </citation>
    <scope>NUCLEOTIDE SEQUENCE [LARGE SCALE GENOMIC DNA]</scope>
    <source>
        <strain evidence="1 2">B4</strain>
    </source>
</reference>
<dbReference type="Proteomes" id="UP000004324">
    <property type="component" value="Unassembled WGS sequence"/>
</dbReference>